<dbReference type="AlphaFoldDB" id="A0A3P7IQC3"/>
<name>A0A3P7IQC3_STRVU</name>
<reference evidence="1 2" key="1">
    <citation type="submission" date="2018-11" db="EMBL/GenBank/DDBJ databases">
        <authorList>
            <consortium name="Pathogen Informatics"/>
        </authorList>
    </citation>
    <scope>NUCLEOTIDE SEQUENCE [LARGE SCALE GENOMIC DNA]</scope>
</reference>
<dbReference type="OrthoDB" id="186013at2759"/>
<organism evidence="1 2">
    <name type="scientific">Strongylus vulgaris</name>
    <name type="common">Blood worm</name>
    <dbReference type="NCBI Taxonomy" id="40348"/>
    <lineage>
        <taxon>Eukaryota</taxon>
        <taxon>Metazoa</taxon>
        <taxon>Ecdysozoa</taxon>
        <taxon>Nematoda</taxon>
        <taxon>Chromadorea</taxon>
        <taxon>Rhabditida</taxon>
        <taxon>Rhabditina</taxon>
        <taxon>Rhabditomorpha</taxon>
        <taxon>Strongyloidea</taxon>
        <taxon>Strongylidae</taxon>
        <taxon>Strongylus</taxon>
    </lineage>
</organism>
<feature type="non-terminal residue" evidence="1">
    <location>
        <position position="1"/>
    </location>
</feature>
<accession>A0A3P7IQC3</accession>
<keyword evidence="2" id="KW-1185">Reference proteome</keyword>
<proteinExistence type="predicted"/>
<protein>
    <submittedName>
        <fullName evidence="1">Uncharacterized protein</fullName>
    </submittedName>
</protein>
<evidence type="ECO:0000313" key="1">
    <source>
        <dbReference type="EMBL" id="VDM66587.1"/>
    </source>
</evidence>
<sequence>FPPIPPTFQDEYKEAQVQRALILEKVALSILAFFDEESIPHRQLFGSAQILRLREQKVEVITA</sequence>
<gene>
    <name evidence="1" type="ORF">SVUK_LOCUS1585</name>
</gene>
<dbReference type="EMBL" id="UYYB01003214">
    <property type="protein sequence ID" value="VDM66587.1"/>
    <property type="molecule type" value="Genomic_DNA"/>
</dbReference>
<evidence type="ECO:0000313" key="2">
    <source>
        <dbReference type="Proteomes" id="UP000270094"/>
    </source>
</evidence>
<dbReference type="Proteomes" id="UP000270094">
    <property type="component" value="Unassembled WGS sequence"/>
</dbReference>